<gene>
    <name evidence="2" type="ORF">EJ08DRAFT_697018</name>
</gene>
<evidence type="ECO:0000313" key="2">
    <source>
        <dbReference type="EMBL" id="KAF2430807.1"/>
    </source>
</evidence>
<dbReference type="Pfam" id="PF00144">
    <property type="entry name" value="Beta-lactamase"/>
    <property type="match status" value="1"/>
</dbReference>
<name>A0A9P4TZE2_9PEZI</name>
<dbReference type="PANTHER" id="PTHR43283">
    <property type="entry name" value="BETA-LACTAMASE-RELATED"/>
    <property type="match status" value="1"/>
</dbReference>
<dbReference type="OrthoDB" id="428260at2759"/>
<reference evidence="2" key="1">
    <citation type="journal article" date="2020" name="Stud. Mycol.">
        <title>101 Dothideomycetes genomes: a test case for predicting lifestyles and emergence of pathogens.</title>
        <authorList>
            <person name="Haridas S."/>
            <person name="Albert R."/>
            <person name="Binder M."/>
            <person name="Bloem J."/>
            <person name="Labutti K."/>
            <person name="Salamov A."/>
            <person name="Andreopoulos B."/>
            <person name="Baker S."/>
            <person name="Barry K."/>
            <person name="Bills G."/>
            <person name="Bluhm B."/>
            <person name="Cannon C."/>
            <person name="Castanera R."/>
            <person name="Culley D."/>
            <person name="Daum C."/>
            <person name="Ezra D."/>
            <person name="Gonzalez J."/>
            <person name="Henrissat B."/>
            <person name="Kuo A."/>
            <person name="Liang C."/>
            <person name="Lipzen A."/>
            <person name="Lutzoni F."/>
            <person name="Magnuson J."/>
            <person name="Mondo S."/>
            <person name="Nolan M."/>
            <person name="Ohm R."/>
            <person name="Pangilinan J."/>
            <person name="Park H.-J."/>
            <person name="Ramirez L."/>
            <person name="Alfaro M."/>
            <person name="Sun H."/>
            <person name="Tritt A."/>
            <person name="Yoshinaga Y."/>
            <person name="Zwiers L.-H."/>
            <person name="Turgeon B."/>
            <person name="Goodwin S."/>
            <person name="Spatafora J."/>
            <person name="Crous P."/>
            <person name="Grigoriev I."/>
        </authorList>
    </citation>
    <scope>NUCLEOTIDE SEQUENCE</scope>
    <source>
        <strain evidence="2">CBS 130266</strain>
    </source>
</reference>
<dbReference type="SUPFAM" id="SSF56601">
    <property type="entry name" value="beta-lactamase/transpeptidase-like"/>
    <property type="match status" value="1"/>
</dbReference>
<dbReference type="AlphaFoldDB" id="A0A9P4TZE2"/>
<dbReference type="InterPro" id="IPR050789">
    <property type="entry name" value="Diverse_Enzym_Activities"/>
</dbReference>
<organism evidence="2 3">
    <name type="scientific">Tothia fuscella</name>
    <dbReference type="NCBI Taxonomy" id="1048955"/>
    <lineage>
        <taxon>Eukaryota</taxon>
        <taxon>Fungi</taxon>
        <taxon>Dikarya</taxon>
        <taxon>Ascomycota</taxon>
        <taxon>Pezizomycotina</taxon>
        <taxon>Dothideomycetes</taxon>
        <taxon>Pleosporomycetidae</taxon>
        <taxon>Venturiales</taxon>
        <taxon>Cylindrosympodiaceae</taxon>
        <taxon>Tothia</taxon>
    </lineage>
</organism>
<dbReference type="InterPro" id="IPR001466">
    <property type="entry name" value="Beta-lactam-related"/>
</dbReference>
<proteinExistence type="predicted"/>
<dbReference type="InterPro" id="IPR012338">
    <property type="entry name" value="Beta-lactam/transpept-like"/>
</dbReference>
<comment type="caution">
    <text evidence="2">The sequence shown here is derived from an EMBL/GenBank/DDBJ whole genome shotgun (WGS) entry which is preliminary data.</text>
</comment>
<accession>A0A9P4TZE2</accession>
<dbReference type="EMBL" id="MU007036">
    <property type="protein sequence ID" value="KAF2430807.1"/>
    <property type="molecule type" value="Genomic_DNA"/>
</dbReference>
<keyword evidence="3" id="KW-1185">Reference proteome</keyword>
<evidence type="ECO:0000259" key="1">
    <source>
        <dbReference type="Pfam" id="PF00144"/>
    </source>
</evidence>
<protein>
    <submittedName>
        <fullName evidence="2">Beta-lactamase/transpeptidase-like protein</fullName>
    </submittedName>
</protein>
<evidence type="ECO:0000313" key="3">
    <source>
        <dbReference type="Proteomes" id="UP000800235"/>
    </source>
</evidence>
<dbReference type="Gene3D" id="3.40.710.10">
    <property type="entry name" value="DD-peptidase/beta-lactamase superfamily"/>
    <property type="match status" value="1"/>
</dbReference>
<dbReference type="PANTHER" id="PTHR43283:SF3">
    <property type="entry name" value="BETA-LACTAMASE FAMILY PROTEIN (AFU_ORTHOLOGUE AFUA_5G07500)"/>
    <property type="match status" value="1"/>
</dbReference>
<sequence length="400" mass="44331">MNLDQKVQSLLDEATSDSKYRIPGAVFVAIDRTGTQIAARSSGVRGLKEKVPMTLDTIFYIASCTKLVTAIAALQLVEQGKLNLDEPEQVKKYLPELSQTRVLNSSGKPGEVRKNYVTLRMLLSHTAGYGYHFSSTALRDSDTPMPRTIEHHLADPILFEPGTSWEYGISLDIVGILIERVTSTTLEEYFQENILKPLNIKDFSFYVPNNKLSRLAVIHNRGSDDSLDEGLHLTPVVAEGDGEFMHAGGSGGFTTMVEYSKILAALLCGGVSPTTKQRILGSDTVKLMVENQIPDIPDFARKGFEDAVPFITNPVQELYPQPGNPPQGWSMGGMLTLEADSRTGRKKNTIHWCGITNLYWWLDIESGVAGILGTQILPFFDNRVLILRDQLEKTVYNHIV</sequence>
<feature type="domain" description="Beta-lactamase-related" evidence="1">
    <location>
        <begin position="5"/>
        <end position="378"/>
    </location>
</feature>
<dbReference type="Proteomes" id="UP000800235">
    <property type="component" value="Unassembled WGS sequence"/>
</dbReference>